<organism evidence="2 3">
    <name type="scientific">Emericellopsis atlantica</name>
    <dbReference type="NCBI Taxonomy" id="2614577"/>
    <lineage>
        <taxon>Eukaryota</taxon>
        <taxon>Fungi</taxon>
        <taxon>Dikarya</taxon>
        <taxon>Ascomycota</taxon>
        <taxon>Pezizomycotina</taxon>
        <taxon>Sordariomycetes</taxon>
        <taxon>Hypocreomycetidae</taxon>
        <taxon>Hypocreales</taxon>
        <taxon>Bionectriaceae</taxon>
        <taxon>Emericellopsis</taxon>
    </lineage>
</organism>
<dbReference type="RefSeq" id="XP_046117146.1">
    <property type="nucleotide sequence ID" value="XM_046257775.1"/>
</dbReference>
<comment type="caution">
    <text evidence="2">The sequence shown here is derived from an EMBL/GenBank/DDBJ whole genome shotgun (WGS) entry which is preliminary data.</text>
</comment>
<feature type="region of interest" description="Disordered" evidence="1">
    <location>
        <begin position="219"/>
        <end position="238"/>
    </location>
</feature>
<name>A0A9P7ZK57_9HYPO</name>
<gene>
    <name evidence="2" type="ORF">F5Z01DRAFT_157397</name>
</gene>
<feature type="compositionally biased region" description="Basic residues" evidence="1">
    <location>
        <begin position="10"/>
        <end position="24"/>
    </location>
</feature>
<dbReference type="Proteomes" id="UP000887229">
    <property type="component" value="Unassembled WGS sequence"/>
</dbReference>
<protein>
    <submittedName>
        <fullName evidence="2">Uncharacterized protein</fullName>
    </submittedName>
</protein>
<dbReference type="EMBL" id="MU251258">
    <property type="protein sequence ID" value="KAG9253222.1"/>
    <property type="molecule type" value="Genomic_DNA"/>
</dbReference>
<accession>A0A9P7ZK57</accession>
<feature type="compositionally biased region" description="Low complexity" evidence="1">
    <location>
        <begin position="222"/>
        <end position="232"/>
    </location>
</feature>
<dbReference type="AlphaFoldDB" id="A0A9P7ZK57"/>
<evidence type="ECO:0000313" key="3">
    <source>
        <dbReference type="Proteomes" id="UP000887229"/>
    </source>
</evidence>
<proteinExistence type="predicted"/>
<reference evidence="2" key="1">
    <citation type="journal article" date="2021" name="IMA Fungus">
        <title>Genomic characterization of three marine fungi, including Emericellopsis atlantica sp. nov. with signatures of a generalist lifestyle and marine biomass degradation.</title>
        <authorList>
            <person name="Hagestad O.C."/>
            <person name="Hou L."/>
            <person name="Andersen J.H."/>
            <person name="Hansen E.H."/>
            <person name="Altermark B."/>
            <person name="Li C."/>
            <person name="Kuhnert E."/>
            <person name="Cox R.J."/>
            <person name="Crous P.W."/>
            <person name="Spatafora J.W."/>
            <person name="Lail K."/>
            <person name="Amirebrahimi M."/>
            <person name="Lipzen A."/>
            <person name="Pangilinan J."/>
            <person name="Andreopoulos W."/>
            <person name="Hayes R.D."/>
            <person name="Ng V."/>
            <person name="Grigoriev I.V."/>
            <person name="Jackson S.A."/>
            <person name="Sutton T.D.S."/>
            <person name="Dobson A.D.W."/>
            <person name="Rama T."/>
        </authorList>
    </citation>
    <scope>NUCLEOTIDE SEQUENCE</scope>
    <source>
        <strain evidence="2">TS7</strain>
    </source>
</reference>
<evidence type="ECO:0000256" key="1">
    <source>
        <dbReference type="SAM" id="MobiDB-lite"/>
    </source>
</evidence>
<dbReference type="GeneID" id="70288678"/>
<evidence type="ECO:0000313" key="2">
    <source>
        <dbReference type="EMBL" id="KAG9253222.1"/>
    </source>
</evidence>
<keyword evidence="3" id="KW-1185">Reference proteome</keyword>
<feature type="region of interest" description="Disordered" evidence="1">
    <location>
        <begin position="1"/>
        <end position="24"/>
    </location>
</feature>
<sequence length="271" mass="31260">MEQLGVKWGKQARHRERVARNHHHRRRIGQFTHPLMKIEMDCEKLLLNDSLRRELTLHQSRSHSAMSRQEMRQGRHDAREASHHFILHAATADWEARRDIDRRNAVIHSIPFSYPFQTHSYNKSTSRLSRCLSVARVVQPSVDSLPEPECCNRSLKPMARALHLYKKWARRSFVCCDLFLAQHSLELKHPQSLTLFVTTTTITTSNTTKHPRSLRSTLYPRSTTASTTTYSRTHTDSGDPLALPHHLSSLLRQVLAGPYHRSTSLIGMLLA</sequence>